<dbReference type="InterPro" id="IPR002292">
    <property type="entry name" value="Orn/put_carbamltrans"/>
</dbReference>
<reference evidence="6 9" key="2">
    <citation type="submission" date="2019-07" db="EMBL/GenBank/DDBJ databases">
        <title>Whole genome shotgun sequence of Alkalibacterium putridalgicola NBRC 103243.</title>
        <authorList>
            <person name="Hosoyama A."/>
            <person name="Uohara A."/>
            <person name="Ohji S."/>
            <person name="Ichikawa N."/>
        </authorList>
    </citation>
    <scope>NUCLEOTIDE SEQUENCE [LARGE SCALE GENOMIC DNA]</scope>
    <source>
        <strain evidence="6 9">NBRC 103243</strain>
    </source>
</reference>
<dbReference type="InterPro" id="IPR006131">
    <property type="entry name" value="Asp_carbamoyltransf_Asp/Orn-bd"/>
</dbReference>
<dbReference type="AlphaFoldDB" id="A0A1H7VKD2"/>
<dbReference type="Proteomes" id="UP000198548">
    <property type="component" value="Unassembled WGS sequence"/>
</dbReference>
<dbReference type="EC" id="2.1.3.3" evidence="2"/>
<dbReference type="EMBL" id="BJUX01000014">
    <property type="protein sequence ID" value="GEK89412.1"/>
    <property type="molecule type" value="Genomic_DNA"/>
</dbReference>
<name>A0A1H7VKD2_9LACT</name>
<dbReference type="InterPro" id="IPR036901">
    <property type="entry name" value="Asp/Orn_carbamoylTrfase_sf"/>
</dbReference>
<accession>A0A1H7VKD2</accession>
<dbReference type="Pfam" id="PF02729">
    <property type="entry name" value="OTCace_N"/>
    <property type="match status" value="1"/>
</dbReference>
<dbReference type="STRING" id="426703.SAMN04488100_12519"/>
<evidence type="ECO:0000256" key="3">
    <source>
        <dbReference type="RuleBase" id="RU003634"/>
    </source>
</evidence>
<evidence type="ECO:0000259" key="5">
    <source>
        <dbReference type="Pfam" id="PF02729"/>
    </source>
</evidence>
<dbReference type="GO" id="GO:0004585">
    <property type="term" value="F:ornithine carbamoyltransferase activity"/>
    <property type="evidence" value="ECO:0007669"/>
    <property type="project" value="UniProtKB-UniRule"/>
</dbReference>
<evidence type="ECO:0000259" key="4">
    <source>
        <dbReference type="Pfam" id="PF00185"/>
    </source>
</evidence>
<dbReference type="OrthoDB" id="9802587at2"/>
<evidence type="ECO:0000256" key="1">
    <source>
        <dbReference type="ARBA" id="ARBA00022679"/>
    </source>
</evidence>
<dbReference type="PRINTS" id="PR00100">
    <property type="entry name" value="AOTCASE"/>
</dbReference>
<reference evidence="7 8" key="1">
    <citation type="submission" date="2016-10" db="EMBL/GenBank/DDBJ databases">
        <authorList>
            <person name="de Groot N.N."/>
        </authorList>
    </citation>
    <scope>NUCLEOTIDE SEQUENCE [LARGE SCALE GENOMIC DNA]</scope>
    <source>
        <strain evidence="7 8">DSM 19182</strain>
    </source>
</reference>
<feature type="domain" description="Aspartate/ornithine carbamoyltransferase carbamoyl-P binding" evidence="5">
    <location>
        <begin position="17"/>
        <end position="157"/>
    </location>
</feature>
<sequence>MKKPSSSATDLNKKELKHMLTMNDFTKAEIDSMLELMTLLKDARRDNAIPELFKNKTVGMIFEAGSTRTRVSFEAAATLLGGHAIFLSKSDIHLGSKETVEDTARVLSRMCDLIVARTNSGETTQKLTESATVPVVNGLDTVYHPTQMLADIFTMMEHLPEGKMLTDLTVAFMGDATDVCRSLLLTCTKYGIGFKQIGPKKYHMEEEWLRMADENCKKSGAHYEITEDISKISECEVVYGDSFYWTTQMDEKEERLAAFMPDYVITEELMQSAAPGAMLLHCLPANDKEEITREALEGDYSVAFDQAENRLTAQMAILVYFTHRYIKEPSEELADKHQRNIRSFMEKL</sequence>
<dbReference type="GO" id="GO:0042450">
    <property type="term" value="P:L-arginine biosynthetic process via ornithine"/>
    <property type="evidence" value="ECO:0007669"/>
    <property type="project" value="UniProtKB-UniRule"/>
</dbReference>
<dbReference type="RefSeq" id="WP_091488958.1">
    <property type="nucleotide sequence ID" value="NZ_BJUX01000014.1"/>
</dbReference>
<dbReference type="Gene3D" id="3.40.50.1370">
    <property type="entry name" value="Aspartate/ornithine carbamoyltransferase"/>
    <property type="match status" value="2"/>
</dbReference>
<dbReference type="GO" id="GO:0019240">
    <property type="term" value="P:citrulline biosynthetic process"/>
    <property type="evidence" value="ECO:0007669"/>
    <property type="project" value="TreeGrafter"/>
</dbReference>
<keyword evidence="9" id="KW-1185">Reference proteome</keyword>
<feature type="domain" description="Aspartate/ornithine carbamoyltransferase Asp/Orn-binding" evidence="4">
    <location>
        <begin position="167"/>
        <end position="320"/>
    </location>
</feature>
<dbReference type="InterPro" id="IPR006130">
    <property type="entry name" value="Asp/Orn_carbamoylTrfase"/>
</dbReference>
<dbReference type="PRINTS" id="PR00102">
    <property type="entry name" value="OTCASE"/>
</dbReference>
<dbReference type="GO" id="GO:0016597">
    <property type="term" value="F:amino acid binding"/>
    <property type="evidence" value="ECO:0007669"/>
    <property type="project" value="InterPro"/>
</dbReference>
<proteinExistence type="inferred from homology"/>
<evidence type="ECO:0000313" key="8">
    <source>
        <dbReference type="Proteomes" id="UP000198548"/>
    </source>
</evidence>
<protein>
    <recommendedName>
        <fullName evidence="2">Ornithine carbamoyltransferase</fullName>
        <ecNumber evidence="2">2.1.3.3</ecNumber>
    </recommendedName>
</protein>
<comment type="similarity">
    <text evidence="3">Belongs to the aspartate/ornithine carbamoyltransferase superfamily.</text>
</comment>
<evidence type="ECO:0000256" key="2">
    <source>
        <dbReference type="NCBIfam" id="TIGR00658"/>
    </source>
</evidence>
<dbReference type="NCBIfam" id="NF001986">
    <property type="entry name" value="PRK00779.1"/>
    <property type="match status" value="1"/>
</dbReference>
<evidence type="ECO:0000313" key="9">
    <source>
        <dbReference type="Proteomes" id="UP000321425"/>
    </source>
</evidence>
<evidence type="ECO:0000313" key="7">
    <source>
        <dbReference type="EMBL" id="SEM09721.1"/>
    </source>
</evidence>
<dbReference type="PANTHER" id="PTHR45753:SF3">
    <property type="entry name" value="ORNITHINE TRANSCARBAMYLASE, MITOCHONDRIAL"/>
    <property type="match status" value="1"/>
</dbReference>
<evidence type="ECO:0000313" key="6">
    <source>
        <dbReference type="EMBL" id="GEK89412.1"/>
    </source>
</evidence>
<dbReference type="InterPro" id="IPR006132">
    <property type="entry name" value="Asp/Orn_carbamoyltranf_P-bd"/>
</dbReference>
<dbReference type="Proteomes" id="UP000321425">
    <property type="component" value="Unassembled WGS sequence"/>
</dbReference>
<dbReference type="Pfam" id="PF00185">
    <property type="entry name" value="OTCace"/>
    <property type="match status" value="1"/>
</dbReference>
<dbReference type="PANTHER" id="PTHR45753">
    <property type="entry name" value="ORNITHINE CARBAMOYLTRANSFERASE, MITOCHONDRIAL"/>
    <property type="match status" value="1"/>
</dbReference>
<dbReference type="NCBIfam" id="TIGR00658">
    <property type="entry name" value="orni_carb_tr"/>
    <property type="match status" value="1"/>
</dbReference>
<keyword evidence="1 3" id="KW-0808">Transferase</keyword>
<gene>
    <name evidence="6" type="primary">ptcA</name>
    <name evidence="6" type="ORF">APU01nite_14510</name>
    <name evidence="7" type="ORF">SAMN04488100_12519</name>
</gene>
<dbReference type="SUPFAM" id="SSF53671">
    <property type="entry name" value="Aspartate/ornithine carbamoyltransferase"/>
    <property type="match status" value="1"/>
</dbReference>
<dbReference type="EMBL" id="FOBL01000025">
    <property type="protein sequence ID" value="SEM09721.1"/>
    <property type="molecule type" value="Genomic_DNA"/>
</dbReference>
<organism evidence="7 8">
    <name type="scientific">Alkalibacterium putridalgicola</name>
    <dbReference type="NCBI Taxonomy" id="426703"/>
    <lineage>
        <taxon>Bacteria</taxon>
        <taxon>Bacillati</taxon>
        <taxon>Bacillota</taxon>
        <taxon>Bacilli</taxon>
        <taxon>Lactobacillales</taxon>
        <taxon>Carnobacteriaceae</taxon>
        <taxon>Alkalibacterium</taxon>
    </lineage>
</organism>
<dbReference type="FunFam" id="3.40.50.1370:FF:000008">
    <property type="entry name" value="Ornithine carbamoyltransferase"/>
    <property type="match status" value="1"/>
</dbReference>